<accession>W6TZ51</accession>
<comment type="caution">
    <text evidence="1">The sequence shown here is derived from an EMBL/GenBank/DDBJ whole genome shotgun (WGS) entry which is preliminary data.</text>
</comment>
<gene>
    <name evidence="1" type="ORF">EGR_11135</name>
</gene>
<name>W6TZ51_ECHGR</name>
<dbReference type="Proteomes" id="UP000019149">
    <property type="component" value="Unassembled WGS sequence"/>
</dbReference>
<protein>
    <submittedName>
        <fullName evidence="1">Uncharacterized protein</fullName>
    </submittedName>
</protein>
<evidence type="ECO:0000313" key="1">
    <source>
        <dbReference type="EMBL" id="EUB54008.1"/>
    </source>
</evidence>
<organism evidence="1 2">
    <name type="scientific">Echinococcus granulosus</name>
    <name type="common">Hydatid tapeworm</name>
    <dbReference type="NCBI Taxonomy" id="6210"/>
    <lineage>
        <taxon>Eukaryota</taxon>
        <taxon>Metazoa</taxon>
        <taxon>Spiralia</taxon>
        <taxon>Lophotrochozoa</taxon>
        <taxon>Platyhelminthes</taxon>
        <taxon>Cestoda</taxon>
        <taxon>Eucestoda</taxon>
        <taxon>Cyclophyllidea</taxon>
        <taxon>Taeniidae</taxon>
        <taxon>Echinococcus</taxon>
        <taxon>Echinococcus granulosus group</taxon>
    </lineage>
</organism>
<dbReference type="CTD" id="36346848"/>
<dbReference type="EMBL" id="APAU02000403">
    <property type="protein sequence ID" value="EUB54008.1"/>
    <property type="molecule type" value="Genomic_DNA"/>
</dbReference>
<dbReference type="KEGG" id="egl:EGR_11135"/>
<keyword evidence="2" id="KW-1185">Reference proteome</keyword>
<dbReference type="AlphaFoldDB" id="W6TZ51"/>
<proteinExistence type="predicted"/>
<sequence>MASAIIKQAKIPEKMQFNGLRSHGEFQQHNYRTLFQKVPFDTPNQDGAHSCASRLNYGIAEASIDGVLTSPTPLQRLLIGLLPCSYPIAWHSFRRLATKPYGIDTAEDTMASAIIKQAKIPEKMQFNGLRSHGEFQQHNYRTLFQKVPFDTPNQDGAHSCASRLNYGIAEASIDGV</sequence>
<dbReference type="RefSeq" id="XP_024345204.1">
    <property type="nucleotide sequence ID" value="XM_024500382.1"/>
</dbReference>
<evidence type="ECO:0000313" key="2">
    <source>
        <dbReference type="Proteomes" id="UP000019149"/>
    </source>
</evidence>
<reference evidence="1 2" key="1">
    <citation type="journal article" date="2013" name="Nat. Genet.">
        <title>The genome of the hydatid tapeworm Echinococcus granulosus.</title>
        <authorList>
            <person name="Zheng H."/>
            <person name="Zhang W."/>
            <person name="Zhang L."/>
            <person name="Zhang Z."/>
            <person name="Li J."/>
            <person name="Lu G."/>
            <person name="Zhu Y."/>
            <person name="Wang Y."/>
            <person name="Huang Y."/>
            <person name="Liu J."/>
            <person name="Kang H."/>
            <person name="Chen J."/>
            <person name="Wang L."/>
            <person name="Chen A."/>
            <person name="Yu S."/>
            <person name="Gao Z."/>
            <person name="Jin L."/>
            <person name="Gu W."/>
            <person name="Wang Z."/>
            <person name="Zhao L."/>
            <person name="Shi B."/>
            <person name="Wen H."/>
            <person name="Lin R."/>
            <person name="Jones M.K."/>
            <person name="Brejova B."/>
            <person name="Vinar T."/>
            <person name="Zhao G."/>
            <person name="McManus D.P."/>
            <person name="Chen Z."/>
            <person name="Zhou Y."/>
            <person name="Wang S."/>
        </authorList>
    </citation>
    <scope>NUCLEOTIDE SEQUENCE [LARGE SCALE GENOMIC DNA]</scope>
</reference>
<dbReference type="GeneID" id="36346848"/>